<dbReference type="EMBL" id="CP060244">
    <property type="protein sequence ID" value="QNT77509.1"/>
    <property type="molecule type" value="Genomic_DNA"/>
</dbReference>
<evidence type="ECO:0000313" key="2">
    <source>
        <dbReference type="Proteomes" id="UP000516349"/>
    </source>
</evidence>
<dbReference type="Pfam" id="PF05258">
    <property type="entry name" value="DciA"/>
    <property type="match status" value="1"/>
</dbReference>
<organism evidence="1 2">
    <name type="scientific">Entomobacter blattae</name>
    <dbReference type="NCBI Taxonomy" id="2762277"/>
    <lineage>
        <taxon>Bacteria</taxon>
        <taxon>Pseudomonadati</taxon>
        <taxon>Pseudomonadota</taxon>
        <taxon>Alphaproteobacteria</taxon>
        <taxon>Acetobacterales</taxon>
        <taxon>Acetobacteraceae</taxon>
        <taxon>Entomobacter</taxon>
    </lineage>
</organism>
<sequence length="171" mass="19062">MEENLSPDKSKKRPSPLPQWKRHYVLSPLSTLIPPLVKPGFKKHSSSLAILLAEWPEIIGHNYGFRCIPYRLTGSALTLSCSGTTAMELSHISQTIIERINTFYGNNRVKSLRFVQNYSMDPSLSPIVEPSPPSEKKTIPLSQIEAMEEGPLKEALSTLGNALINRRKPAP</sequence>
<gene>
    <name evidence="1" type="ORF">JGUZn3_02510</name>
</gene>
<dbReference type="KEGG" id="ebla:JGUZn3_02510"/>
<accession>A0A7H1NNZ9</accession>
<evidence type="ECO:0000313" key="1">
    <source>
        <dbReference type="EMBL" id="QNT77509.1"/>
    </source>
</evidence>
<proteinExistence type="predicted"/>
<reference evidence="1 2" key="1">
    <citation type="submission" date="2020-08" db="EMBL/GenBank/DDBJ databases">
        <title>Complete genome sequence of Entomobacter blattae G55GP.</title>
        <authorList>
            <person name="Poehlein A."/>
            <person name="Guzman J."/>
            <person name="Daniel R."/>
            <person name="Vilcinskas A."/>
        </authorList>
    </citation>
    <scope>NUCLEOTIDE SEQUENCE [LARGE SCALE GENOMIC DNA]</scope>
    <source>
        <strain evidence="1 2">G55GP</strain>
    </source>
</reference>
<dbReference type="AlphaFoldDB" id="A0A7H1NNZ9"/>
<dbReference type="RefSeq" id="WP_203413977.1">
    <property type="nucleotide sequence ID" value="NZ_CP060244.1"/>
</dbReference>
<dbReference type="InterPro" id="IPR007922">
    <property type="entry name" value="DciA-like"/>
</dbReference>
<protein>
    <submittedName>
        <fullName evidence="1">Dna[CI] antecedent, DciA</fullName>
    </submittedName>
</protein>
<keyword evidence="2" id="KW-1185">Reference proteome</keyword>
<dbReference type="Proteomes" id="UP000516349">
    <property type="component" value="Chromosome"/>
</dbReference>
<name>A0A7H1NNZ9_9PROT</name>